<gene>
    <name evidence="3" type="ORF">SEMRO_682_G186490.1</name>
</gene>
<evidence type="ECO:0000313" key="4">
    <source>
        <dbReference type="Proteomes" id="UP001153069"/>
    </source>
</evidence>
<proteinExistence type="predicted"/>
<dbReference type="OrthoDB" id="44101at2759"/>
<feature type="chain" id="PRO_5040488127" evidence="2">
    <location>
        <begin position="23"/>
        <end position="778"/>
    </location>
</feature>
<evidence type="ECO:0000256" key="2">
    <source>
        <dbReference type="SAM" id="SignalP"/>
    </source>
</evidence>
<comment type="caution">
    <text evidence="3">The sequence shown here is derived from an EMBL/GenBank/DDBJ whole genome shotgun (WGS) entry which is preliminary data.</text>
</comment>
<dbReference type="EMBL" id="CAICTM010000681">
    <property type="protein sequence ID" value="CAB9514901.1"/>
    <property type="molecule type" value="Genomic_DNA"/>
</dbReference>
<sequence length="778" mass="84096">MMRVSFGATVWSLLALAPGIAAAVGLPDSHPSVGVLSKFNFKCPYAEEWVTKGPLQAALDLGLVQNVTTITTSKSGGRQQLRRRTQQDTIVAGSCVYTNAWSGQVACLEMRGDAWTGATMESRCASETDSTLTAGAPCAVPGGMTGWCLVGEDGSIEATPMAGDNNCGQTQSACETFMTGTFEAAGDCATESPEAAEGAEGDEGAHSFPYAVPAAGDGPVTCAIAPGAIGAGHQAAYSLGYSPNCEGTPAEGSPYMWPMAWSAHVESKSMEFGSDDVLYHSVGRVHYRLDKNWKRQDWWYQRGVQRNLGTGPCLPENRVDELSEGSVKACRRDSDEYTTMIHRGSKMFFISWKNDTVVGSSDPAQISQCDWLDLQVVGNIRPDWYMDDRGDSTDVQYLGNQHVLHENEPRLVKQWRKKDFANQYFVMSILANPRDDEVHWPMILNVPGEGFGDDFLQVYTNHSMLTDDDDDRFLLDELLEAIGGTCEKMEMGGGAGPPTGETVHIPSNLEVDENSWFSNVYTYSPVWEPPVSDESQSIASGETGIATTEMGNLVVESCYDQADSAVKLSVTFKGIEMTDDDQFPWMALGYRETEECLMNPRDGADTELIMLKSSPTSDLVDAHFGHLPSGARRFDASAVSSISESLMPLTEKKGYSQVQTHIPTPLAISKSETNEIPEADSVTLSFKQSMETVPEAMHLMYAIGASAEVGFHKTRECFELVAFPFCAADEPLPSVESSSSSVEAEATEGNSNEPTSAAAQLAGVLPALLFVVGSLLLV</sequence>
<reference evidence="3" key="1">
    <citation type="submission" date="2020-06" db="EMBL/GenBank/DDBJ databases">
        <authorList>
            <consortium name="Plant Systems Biology data submission"/>
        </authorList>
    </citation>
    <scope>NUCLEOTIDE SEQUENCE</scope>
    <source>
        <strain evidence="3">D6</strain>
    </source>
</reference>
<keyword evidence="2" id="KW-0732">Signal</keyword>
<dbReference type="Proteomes" id="UP001153069">
    <property type="component" value="Unassembled WGS sequence"/>
</dbReference>
<protein>
    <submittedName>
        <fullName evidence="3">Uncharacterized protein</fullName>
    </submittedName>
</protein>
<dbReference type="AlphaFoldDB" id="A0A9N8HI75"/>
<organism evidence="3 4">
    <name type="scientific">Seminavis robusta</name>
    <dbReference type="NCBI Taxonomy" id="568900"/>
    <lineage>
        <taxon>Eukaryota</taxon>
        <taxon>Sar</taxon>
        <taxon>Stramenopiles</taxon>
        <taxon>Ochrophyta</taxon>
        <taxon>Bacillariophyta</taxon>
        <taxon>Bacillariophyceae</taxon>
        <taxon>Bacillariophycidae</taxon>
        <taxon>Naviculales</taxon>
        <taxon>Naviculaceae</taxon>
        <taxon>Seminavis</taxon>
    </lineage>
</organism>
<keyword evidence="4" id="KW-1185">Reference proteome</keyword>
<feature type="signal peptide" evidence="2">
    <location>
        <begin position="1"/>
        <end position="22"/>
    </location>
</feature>
<feature type="compositionally biased region" description="Low complexity" evidence="1">
    <location>
        <begin position="734"/>
        <end position="744"/>
    </location>
</feature>
<feature type="region of interest" description="Disordered" evidence="1">
    <location>
        <begin position="734"/>
        <end position="754"/>
    </location>
</feature>
<accession>A0A9N8HI75</accession>
<evidence type="ECO:0000313" key="3">
    <source>
        <dbReference type="EMBL" id="CAB9514901.1"/>
    </source>
</evidence>
<evidence type="ECO:0000256" key="1">
    <source>
        <dbReference type="SAM" id="MobiDB-lite"/>
    </source>
</evidence>
<name>A0A9N8HI75_9STRA</name>